<dbReference type="NCBIfam" id="TIGR01641">
    <property type="entry name" value="phageSPP1_gp7"/>
    <property type="match status" value="1"/>
</dbReference>
<dbReference type="Pfam" id="PF04233">
    <property type="entry name" value="Phage_Mu_F"/>
    <property type="match status" value="1"/>
</dbReference>
<evidence type="ECO:0000313" key="3">
    <source>
        <dbReference type="Proteomes" id="UP000095409"/>
    </source>
</evidence>
<dbReference type="EMBL" id="CYZD01000001">
    <property type="protein sequence ID" value="CUN40554.1"/>
    <property type="molecule type" value="Genomic_DNA"/>
</dbReference>
<keyword evidence="2" id="KW-0328">Glycosyltransferase</keyword>
<dbReference type="RefSeq" id="WP_070100228.1">
    <property type="nucleotide sequence ID" value="NZ_CYZD01000001.1"/>
</dbReference>
<reference evidence="2 3" key="1">
    <citation type="submission" date="2015-09" db="EMBL/GenBank/DDBJ databases">
        <authorList>
            <consortium name="Pathogen Informatics"/>
        </authorList>
    </citation>
    <scope>NUCLEOTIDE SEQUENCE [LARGE SCALE GENOMIC DNA]</scope>
    <source>
        <strain evidence="2 3">2789STDY5608837</strain>
    </source>
</reference>
<feature type="domain" description="Phage head morphogenesis" evidence="1">
    <location>
        <begin position="193"/>
        <end position="300"/>
    </location>
</feature>
<dbReference type="AlphaFoldDB" id="A0A173WML2"/>
<name>A0A173WML2_9FIRM</name>
<dbReference type="InterPro" id="IPR006528">
    <property type="entry name" value="Phage_head_morphogenesis_dom"/>
</dbReference>
<evidence type="ECO:0000259" key="1">
    <source>
        <dbReference type="Pfam" id="PF04233"/>
    </source>
</evidence>
<dbReference type="GO" id="GO:0106274">
    <property type="term" value="F:NAD+-protein-arginine ADP-ribosyltransferase activity"/>
    <property type="evidence" value="ECO:0007669"/>
    <property type="project" value="UniProtKB-EC"/>
</dbReference>
<dbReference type="EC" id="2.4.2.31" evidence="2"/>
<accession>A0A173WML2</accession>
<keyword evidence="2" id="KW-0808">Transferase</keyword>
<organism evidence="2 3">
    <name type="scientific">Blautia obeum</name>
    <dbReference type="NCBI Taxonomy" id="40520"/>
    <lineage>
        <taxon>Bacteria</taxon>
        <taxon>Bacillati</taxon>
        <taxon>Bacillota</taxon>
        <taxon>Clostridia</taxon>
        <taxon>Lachnospirales</taxon>
        <taxon>Lachnospiraceae</taxon>
        <taxon>Blautia</taxon>
    </lineage>
</organism>
<dbReference type="Proteomes" id="UP000095409">
    <property type="component" value="Unassembled WGS sequence"/>
</dbReference>
<protein>
    <submittedName>
        <fullName evidence="2">NAD(+)--arginine ADP-ribosyltransferase EFV</fullName>
        <ecNumber evidence="2">2.4.2.31</ecNumber>
    </submittedName>
</protein>
<proteinExistence type="predicted"/>
<evidence type="ECO:0000313" key="2">
    <source>
        <dbReference type="EMBL" id="CUN40554.1"/>
    </source>
</evidence>
<sequence length="458" mass="53725">MSDYWEKRAAWDMYERMADAEDNADLVARIYRSASAQIVFSAQDIFEKYMTKHKLSKAEAWRFLNSFQDKDSIQKLLLEIKNKDSGKNKQELLKELEAPAYRARIERLQRLLQQVDTVMQNVYQQEQRFDTSFFEQLAENAYYRTIYNTQRKTGLGFSFSHVDQKQIERVLRMNWSGKHYSKRIWKNTDDLAKTIKDELLVSLLTGRTDRETAAVITEKFGGGAIAARRLIRTESCFFASELTAQAYKECGIKKYRYMATLDLRTSKICRELDGEVFLVSERQAGKNYPPMHPWCRSTTISDIDDETLSRMTRAAYNPETGRTGKVPANMTYDEWYQKYVKGNTKDRVGAKSIAKTIDSGIIKKNKDKLKMNLQLFAESDIKNQESGSLKRAIRKYEKRIKEHEEYLENPKAHCSDWDDKMTCEQEGLKRHWKKEIRNFNQAIQDRIDELKERGDYNG</sequence>
<gene>
    <name evidence="2" type="ORF">ERS852394_00153</name>
</gene>